<evidence type="ECO:0000313" key="5">
    <source>
        <dbReference type="EMBL" id="SFK27412.1"/>
    </source>
</evidence>
<keyword evidence="1 5" id="KW-0808">Transferase</keyword>
<keyword evidence="3" id="KW-0460">Magnesium</keyword>
<dbReference type="EMBL" id="FOSN01000005">
    <property type="protein sequence ID" value="SFK27412.1"/>
    <property type="molecule type" value="Genomic_DNA"/>
</dbReference>
<feature type="domain" description="MobA-like NTP transferase" evidence="4">
    <location>
        <begin position="8"/>
        <end position="109"/>
    </location>
</feature>
<dbReference type="Pfam" id="PF12804">
    <property type="entry name" value="NTP_transf_3"/>
    <property type="match status" value="1"/>
</dbReference>
<dbReference type="PANTHER" id="PTHR43584:SF8">
    <property type="entry name" value="N-ACETYLMURAMATE ALPHA-1-PHOSPHATE URIDYLYLTRANSFERASE"/>
    <property type="match status" value="1"/>
</dbReference>
<proteinExistence type="predicted"/>
<dbReference type="AlphaFoldDB" id="A0A1I3Y6L8"/>
<gene>
    <name evidence="5" type="ORF">SAMN05444581_10541</name>
</gene>
<sequence>MRPLTLETPKPLIRVGGRPMIDYILDRFEAAGVETAIVNVHYLADQIEAHLAARANPKIVISDERGKLLDQGGGIAKALPWLGDRPFFVANTDAFWIQEGPQQNLLRLAGAWDPERMDALLLVAATTSSVGVDWQGDFEMAPDGRLTRRAEDRIVPFVYTGVGIVKPELFASQTQEIFRLAPVFFEAAEKGRLFGQRLEGLWLHVGAPEAIEAAERTMVENTF</sequence>
<evidence type="ECO:0000313" key="6">
    <source>
        <dbReference type="Proteomes" id="UP000198755"/>
    </source>
</evidence>
<dbReference type="InterPro" id="IPR025877">
    <property type="entry name" value="MobA-like_NTP_Trfase"/>
</dbReference>
<keyword evidence="6" id="KW-1185">Reference proteome</keyword>
<dbReference type="GO" id="GO:0016779">
    <property type="term" value="F:nucleotidyltransferase activity"/>
    <property type="evidence" value="ECO:0007669"/>
    <property type="project" value="UniProtKB-KW"/>
</dbReference>
<protein>
    <submittedName>
        <fullName evidence="5">MurNAc alpha-1-phosphate uridylyltransferase</fullName>
    </submittedName>
</protein>
<organism evidence="5 6">
    <name type="scientific">Methylocapsa palsarum</name>
    <dbReference type="NCBI Taxonomy" id="1612308"/>
    <lineage>
        <taxon>Bacteria</taxon>
        <taxon>Pseudomonadati</taxon>
        <taxon>Pseudomonadota</taxon>
        <taxon>Alphaproteobacteria</taxon>
        <taxon>Hyphomicrobiales</taxon>
        <taxon>Beijerinckiaceae</taxon>
        <taxon>Methylocapsa</taxon>
    </lineage>
</organism>
<dbReference type="PANTHER" id="PTHR43584">
    <property type="entry name" value="NUCLEOTIDYL TRANSFERASE"/>
    <property type="match status" value="1"/>
</dbReference>
<evidence type="ECO:0000259" key="4">
    <source>
        <dbReference type="Pfam" id="PF12804"/>
    </source>
</evidence>
<evidence type="ECO:0000256" key="3">
    <source>
        <dbReference type="ARBA" id="ARBA00022842"/>
    </source>
</evidence>
<keyword evidence="2 5" id="KW-0548">Nucleotidyltransferase</keyword>
<dbReference type="Proteomes" id="UP000198755">
    <property type="component" value="Unassembled WGS sequence"/>
</dbReference>
<evidence type="ECO:0000256" key="2">
    <source>
        <dbReference type="ARBA" id="ARBA00022695"/>
    </source>
</evidence>
<dbReference type="Gene3D" id="3.90.550.10">
    <property type="entry name" value="Spore Coat Polysaccharide Biosynthesis Protein SpsA, Chain A"/>
    <property type="match status" value="1"/>
</dbReference>
<dbReference type="InterPro" id="IPR029044">
    <property type="entry name" value="Nucleotide-diphossugar_trans"/>
</dbReference>
<name>A0A1I3Y6L8_9HYPH</name>
<reference evidence="5 6" key="1">
    <citation type="submission" date="2016-10" db="EMBL/GenBank/DDBJ databases">
        <authorList>
            <person name="de Groot N.N."/>
        </authorList>
    </citation>
    <scope>NUCLEOTIDE SEQUENCE [LARGE SCALE GENOMIC DNA]</scope>
    <source>
        <strain evidence="5 6">NE2</strain>
    </source>
</reference>
<accession>A0A1I3Y6L8</accession>
<dbReference type="STRING" id="1612308.SAMN05444581_10541"/>
<dbReference type="SUPFAM" id="SSF53448">
    <property type="entry name" value="Nucleotide-diphospho-sugar transferases"/>
    <property type="match status" value="1"/>
</dbReference>
<evidence type="ECO:0000256" key="1">
    <source>
        <dbReference type="ARBA" id="ARBA00022679"/>
    </source>
</evidence>
<dbReference type="InterPro" id="IPR050065">
    <property type="entry name" value="GlmU-like"/>
</dbReference>
<dbReference type="CDD" id="cd06422">
    <property type="entry name" value="NTP_transferase_like_1"/>
    <property type="match status" value="1"/>
</dbReference>